<dbReference type="InterPro" id="IPR027417">
    <property type="entry name" value="P-loop_NTPase"/>
</dbReference>
<protein>
    <submittedName>
        <fullName evidence="1">Uncharacterized protein</fullName>
    </submittedName>
</protein>
<name>A0A401TDH6_CHIPU</name>
<comment type="caution">
    <text evidence="1">The sequence shown here is derived from an EMBL/GenBank/DDBJ whole genome shotgun (WGS) entry which is preliminary data.</text>
</comment>
<reference evidence="1 2" key="1">
    <citation type="journal article" date="2018" name="Nat. Ecol. Evol.">
        <title>Shark genomes provide insights into elasmobranch evolution and the origin of vertebrates.</title>
        <authorList>
            <person name="Hara Y"/>
            <person name="Yamaguchi K"/>
            <person name="Onimaru K"/>
            <person name="Kadota M"/>
            <person name="Koyanagi M"/>
            <person name="Keeley SD"/>
            <person name="Tatsumi K"/>
            <person name="Tanaka K"/>
            <person name="Motone F"/>
            <person name="Kageyama Y"/>
            <person name="Nozu R"/>
            <person name="Adachi N"/>
            <person name="Nishimura O"/>
            <person name="Nakagawa R"/>
            <person name="Tanegashima C"/>
            <person name="Kiyatake I"/>
            <person name="Matsumoto R"/>
            <person name="Murakumo K"/>
            <person name="Nishida K"/>
            <person name="Terakita A"/>
            <person name="Kuratani S"/>
            <person name="Sato K"/>
            <person name="Hyodo S Kuraku.S."/>
        </authorList>
    </citation>
    <scope>NUCLEOTIDE SEQUENCE [LARGE SCALE GENOMIC DNA]</scope>
</reference>
<organism evidence="1 2">
    <name type="scientific">Chiloscyllium punctatum</name>
    <name type="common">Brownbanded bambooshark</name>
    <name type="synonym">Hemiscyllium punctatum</name>
    <dbReference type="NCBI Taxonomy" id="137246"/>
    <lineage>
        <taxon>Eukaryota</taxon>
        <taxon>Metazoa</taxon>
        <taxon>Chordata</taxon>
        <taxon>Craniata</taxon>
        <taxon>Vertebrata</taxon>
        <taxon>Chondrichthyes</taxon>
        <taxon>Elasmobranchii</taxon>
        <taxon>Galeomorphii</taxon>
        <taxon>Galeoidea</taxon>
        <taxon>Orectolobiformes</taxon>
        <taxon>Hemiscylliidae</taxon>
        <taxon>Chiloscyllium</taxon>
    </lineage>
</organism>
<evidence type="ECO:0000313" key="1">
    <source>
        <dbReference type="EMBL" id="GCC40664.1"/>
    </source>
</evidence>
<dbReference type="Gene3D" id="3.40.50.300">
    <property type="entry name" value="P-loop containing nucleotide triphosphate hydrolases"/>
    <property type="match status" value="1"/>
</dbReference>
<evidence type="ECO:0000313" key="2">
    <source>
        <dbReference type="Proteomes" id="UP000287033"/>
    </source>
</evidence>
<sequence>MAMGDDVDGISEQIAITSVGITKDPDHLYNIMFVGNANAGKTSFIQRFSDDSFEPGIPSTV</sequence>
<proteinExistence type="predicted"/>
<feature type="non-terminal residue" evidence="1">
    <location>
        <position position="61"/>
    </location>
</feature>
<dbReference type="SUPFAM" id="SSF52540">
    <property type="entry name" value="P-loop containing nucleoside triphosphate hydrolases"/>
    <property type="match status" value="1"/>
</dbReference>
<dbReference type="AlphaFoldDB" id="A0A401TDH6"/>
<dbReference type="Proteomes" id="UP000287033">
    <property type="component" value="Unassembled WGS sequence"/>
</dbReference>
<dbReference type="OrthoDB" id="9989112at2759"/>
<gene>
    <name evidence="1" type="ORF">chiPu_0024542</name>
</gene>
<dbReference type="STRING" id="137246.A0A401TDH6"/>
<dbReference type="EMBL" id="BEZZ01041495">
    <property type="protein sequence ID" value="GCC40664.1"/>
    <property type="molecule type" value="Genomic_DNA"/>
</dbReference>
<keyword evidence="2" id="KW-1185">Reference proteome</keyword>
<accession>A0A401TDH6</accession>